<protein>
    <submittedName>
        <fullName evidence="1">Uncharacterized protein</fullName>
    </submittedName>
</protein>
<sequence length="124" mass="12853">MRGAVYKGGKTTFLGAIHISDAGIWFPAANSSDAPGGPGLGPRCIAAHSVNFINTLDPNRAAGAGQNASAVFWPKWNTPSVNGSTSLLTFSDPEVANITAESFRVAAIKFLYEVLLEEAGNSSA</sequence>
<evidence type="ECO:0000313" key="1">
    <source>
        <dbReference type="EMBL" id="KAJ7651834.1"/>
    </source>
</evidence>
<accession>A0AAD7G374</accession>
<evidence type="ECO:0000313" key="2">
    <source>
        <dbReference type="Proteomes" id="UP001221757"/>
    </source>
</evidence>
<organism evidence="1 2">
    <name type="scientific">Mycena rosella</name>
    <name type="common">Pink bonnet</name>
    <name type="synonym">Agaricus rosellus</name>
    <dbReference type="NCBI Taxonomy" id="1033263"/>
    <lineage>
        <taxon>Eukaryota</taxon>
        <taxon>Fungi</taxon>
        <taxon>Dikarya</taxon>
        <taxon>Basidiomycota</taxon>
        <taxon>Agaricomycotina</taxon>
        <taxon>Agaricomycetes</taxon>
        <taxon>Agaricomycetidae</taxon>
        <taxon>Agaricales</taxon>
        <taxon>Marasmiineae</taxon>
        <taxon>Mycenaceae</taxon>
        <taxon>Mycena</taxon>
    </lineage>
</organism>
<comment type="caution">
    <text evidence="1">The sequence shown here is derived from an EMBL/GenBank/DDBJ whole genome shotgun (WGS) entry which is preliminary data.</text>
</comment>
<dbReference type="AlphaFoldDB" id="A0AAD7G374"/>
<dbReference type="EMBL" id="JARKIE010000357">
    <property type="protein sequence ID" value="KAJ7651834.1"/>
    <property type="molecule type" value="Genomic_DNA"/>
</dbReference>
<proteinExistence type="predicted"/>
<keyword evidence="2" id="KW-1185">Reference proteome</keyword>
<reference evidence="1" key="1">
    <citation type="submission" date="2023-03" db="EMBL/GenBank/DDBJ databases">
        <title>Massive genome expansion in bonnet fungi (Mycena s.s.) driven by repeated elements and novel gene families across ecological guilds.</title>
        <authorList>
            <consortium name="Lawrence Berkeley National Laboratory"/>
            <person name="Harder C.B."/>
            <person name="Miyauchi S."/>
            <person name="Viragh M."/>
            <person name="Kuo A."/>
            <person name="Thoen E."/>
            <person name="Andreopoulos B."/>
            <person name="Lu D."/>
            <person name="Skrede I."/>
            <person name="Drula E."/>
            <person name="Henrissat B."/>
            <person name="Morin E."/>
            <person name="Kohler A."/>
            <person name="Barry K."/>
            <person name="LaButti K."/>
            <person name="Morin E."/>
            <person name="Salamov A."/>
            <person name="Lipzen A."/>
            <person name="Mereny Z."/>
            <person name="Hegedus B."/>
            <person name="Baldrian P."/>
            <person name="Stursova M."/>
            <person name="Weitz H."/>
            <person name="Taylor A."/>
            <person name="Grigoriev I.V."/>
            <person name="Nagy L.G."/>
            <person name="Martin F."/>
            <person name="Kauserud H."/>
        </authorList>
    </citation>
    <scope>NUCLEOTIDE SEQUENCE</scope>
    <source>
        <strain evidence="1">CBHHK067</strain>
    </source>
</reference>
<name>A0AAD7G374_MYCRO</name>
<gene>
    <name evidence="1" type="ORF">B0H17DRAFT_1215178</name>
</gene>
<dbReference type="Proteomes" id="UP001221757">
    <property type="component" value="Unassembled WGS sequence"/>
</dbReference>